<comment type="caution">
    <text evidence="2">The sequence shown here is derived from an EMBL/GenBank/DDBJ whole genome shotgun (WGS) entry which is preliminary data.</text>
</comment>
<protein>
    <submittedName>
        <fullName evidence="2">Uncharacterized protein</fullName>
    </submittedName>
</protein>
<gene>
    <name evidence="2" type="ORF">WN944_014078</name>
</gene>
<dbReference type="Proteomes" id="UP001428341">
    <property type="component" value="Unassembled WGS sequence"/>
</dbReference>
<evidence type="ECO:0000313" key="3">
    <source>
        <dbReference type="Proteomes" id="UP001428341"/>
    </source>
</evidence>
<organism evidence="2 3">
    <name type="scientific">Citrus x changshan-huyou</name>
    <dbReference type="NCBI Taxonomy" id="2935761"/>
    <lineage>
        <taxon>Eukaryota</taxon>
        <taxon>Viridiplantae</taxon>
        <taxon>Streptophyta</taxon>
        <taxon>Embryophyta</taxon>
        <taxon>Tracheophyta</taxon>
        <taxon>Spermatophyta</taxon>
        <taxon>Magnoliopsida</taxon>
        <taxon>eudicotyledons</taxon>
        <taxon>Gunneridae</taxon>
        <taxon>Pentapetalae</taxon>
        <taxon>rosids</taxon>
        <taxon>malvids</taxon>
        <taxon>Sapindales</taxon>
        <taxon>Rutaceae</taxon>
        <taxon>Aurantioideae</taxon>
        <taxon>Citrus</taxon>
    </lineage>
</organism>
<name>A0AAP0QPQ4_9ROSI</name>
<feature type="region of interest" description="Disordered" evidence="1">
    <location>
        <begin position="94"/>
        <end position="133"/>
    </location>
</feature>
<reference evidence="2 3" key="1">
    <citation type="submission" date="2024-05" db="EMBL/GenBank/DDBJ databases">
        <title>Haplotype-resolved chromosome-level genome assembly of Huyou (Citrus changshanensis).</title>
        <authorList>
            <person name="Miao C."/>
            <person name="Chen W."/>
            <person name="Wu Y."/>
            <person name="Wang L."/>
            <person name="Zhao S."/>
            <person name="Grierson D."/>
            <person name="Xu C."/>
            <person name="Chen K."/>
        </authorList>
    </citation>
    <scope>NUCLEOTIDE SEQUENCE [LARGE SCALE GENOMIC DNA]</scope>
    <source>
        <strain evidence="2">01-14</strain>
        <tissue evidence="2">Leaf</tissue>
    </source>
</reference>
<proteinExistence type="predicted"/>
<evidence type="ECO:0000313" key="2">
    <source>
        <dbReference type="EMBL" id="KAK9198892.1"/>
    </source>
</evidence>
<keyword evidence="3" id="KW-1185">Reference proteome</keyword>
<dbReference type="EMBL" id="JBCGBO010000005">
    <property type="protein sequence ID" value="KAK9198892.1"/>
    <property type="molecule type" value="Genomic_DNA"/>
</dbReference>
<feature type="compositionally biased region" description="Low complexity" evidence="1">
    <location>
        <begin position="97"/>
        <end position="106"/>
    </location>
</feature>
<dbReference type="AlphaFoldDB" id="A0AAP0QPQ4"/>
<sequence>MRQVGWQNSGASPSLAFPVLDPDTNFTLPDPDINPNFSTLAARASTADPPPPEGTEASAPIPMKPPPTTPPIITWKTTERLLSLPPLSAFRSIQLQPISPSSPIAIKNTREAADDDDDNEHNCQGQGGEVVKR</sequence>
<feature type="region of interest" description="Disordered" evidence="1">
    <location>
        <begin position="29"/>
        <end position="71"/>
    </location>
</feature>
<accession>A0AAP0QPQ4</accession>
<evidence type="ECO:0000256" key="1">
    <source>
        <dbReference type="SAM" id="MobiDB-lite"/>
    </source>
</evidence>